<organism evidence="2">
    <name type="scientific">Rhizophora mucronata</name>
    <name type="common">Asiatic mangrove</name>
    <dbReference type="NCBI Taxonomy" id="61149"/>
    <lineage>
        <taxon>Eukaryota</taxon>
        <taxon>Viridiplantae</taxon>
        <taxon>Streptophyta</taxon>
        <taxon>Embryophyta</taxon>
        <taxon>Tracheophyta</taxon>
        <taxon>Spermatophyta</taxon>
        <taxon>Magnoliopsida</taxon>
        <taxon>eudicotyledons</taxon>
        <taxon>Gunneridae</taxon>
        <taxon>Pentapetalae</taxon>
        <taxon>rosids</taxon>
        <taxon>fabids</taxon>
        <taxon>Malpighiales</taxon>
        <taxon>Rhizophoraceae</taxon>
        <taxon>Rhizophora</taxon>
    </lineage>
</organism>
<proteinExistence type="predicted"/>
<feature type="region of interest" description="Disordered" evidence="1">
    <location>
        <begin position="1"/>
        <end position="29"/>
    </location>
</feature>
<dbReference type="AlphaFoldDB" id="A0A2P2Q8N0"/>
<protein>
    <submittedName>
        <fullName evidence="2">Uncharacterized protein</fullName>
    </submittedName>
</protein>
<dbReference type="EMBL" id="GGEC01082847">
    <property type="protein sequence ID" value="MBX63331.1"/>
    <property type="molecule type" value="Transcribed_RNA"/>
</dbReference>
<sequence>MTVVCNPGASRLVPTTFSKGSQGVSRTRK</sequence>
<name>A0A2P2Q8N0_RHIMU</name>
<accession>A0A2P2Q8N0</accession>
<reference evidence="2" key="1">
    <citation type="submission" date="2018-02" db="EMBL/GenBank/DDBJ databases">
        <title>Rhizophora mucronata_Transcriptome.</title>
        <authorList>
            <person name="Meera S.P."/>
            <person name="Sreeshan A."/>
            <person name="Augustine A."/>
        </authorList>
    </citation>
    <scope>NUCLEOTIDE SEQUENCE</scope>
    <source>
        <tissue evidence="2">Leaf</tissue>
    </source>
</reference>
<evidence type="ECO:0000313" key="2">
    <source>
        <dbReference type="EMBL" id="MBX63331.1"/>
    </source>
</evidence>
<evidence type="ECO:0000256" key="1">
    <source>
        <dbReference type="SAM" id="MobiDB-lite"/>
    </source>
</evidence>
<feature type="compositionally biased region" description="Polar residues" evidence="1">
    <location>
        <begin position="13"/>
        <end position="29"/>
    </location>
</feature>